<gene>
    <name evidence="4" type="ORF">ACG33_10155</name>
</gene>
<name>A0A127FAK8_STEDE</name>
<protein>
    <recommendedName>
        <fullName evidence="3">NodB homology domain-containing protein</fullName>
    </recommendedName>
</protein>
<dbReference type="EMBL" id="CP011971">
    <property type="protein sequence ID" value="AMN47456.1"/>
    <property type="molecule type" value="Genomic_DNA"/>
</dbReference>
<sequence length="345" mass="38915">MAINLQFDRIKMRVWTALRKCGAKRLIDNVWNIQPIILMYHRFSEHPTLGKVSRDELRSQLAFLHSKCNVISLEELYRGLTEGVSWKTSTVAVTVDDGYQDVYDVGFPAFMEFDIPASLFVVTDFVSGRMWHWPDKIRYILSTTCKSSIEIEDAAGSTCIFIDSPEAIDSAWNHICDRCFMQSEAVRVETIASLAKSAGVRIPQEPPAGARPVTWSALNEMKSSGIYIGSHGVSHRRFTSLSTDDAVKELVKSKYELEDRLQIPVDTFAYPYGAVQDQPEGVGNLVKGAGYKMACVAYFDDSLLDDFYAVRRFGVGYDYWDFIKAADGLKRVSTVVKSRIKRQVP</sequence>
<comment type="subcellular location">
    <subcellularLocation>
        <location evidence="1">Secreted</location>
    </subcellularLocation>
</comment>
<reference evidence="4 5" key="1">
    <citation type="submission" date="2015-06" db="EMBL/GenBank/DDBJ databases">
        <title>A Comprehensive Approach to Explore the Metabolic and Phylogenetic Diversity of Bacterial Steroid Degradation in the Environment: Testosterone as an Example.</title>
        <authorList>
            <person name="Yang F.-C."/>
            <person name="Chen Y.-L."/>
            <person name="Yu C.-P."/>
            <person name="Tang S.-L."/>
            <person name="Wang P.-H."/>
            <person name="Ismail W."/>
            <person name="Wang C.-H."/>
            <person name="Yang C.-Y."/>
            <person name="Chiang Y.-R."/>
        </authorList>
    </citation>
    <scope>NUCLEOTIDE SEQUENCE [LARGE SCALE GENOMIC DNA]</scope>
    <source>
        <strain evidence="4 5">DSM 18526</strain>
    </source>
</reference>
<dbReference type="PANTHER" id="PTHR34216">
    <property type="match status" value="1"/>
</dbReference>
<dbReference type="GO" id="GO:0005975">
    <property type="term" value="P:carbohydrate metabolic process"/>
    <property type="evidence" value="ECO:0007669"/>
    <property type="project" value="InterPro"/>
</dbReference>
<evidence type="ECO:0000313" key="5">
    <source>
        <dbReference type="Proteomes" id="UP000070250"/>
    </source>
</evidence>
<dbReference type="PROSITE" id="PS51677">
    <property type="entry name" value="NODB"/>
    <property type="match status" value="1"/>
</dbReference>
<organism evidence="4 5">
    <name type="scientific">Steroidobacter denitrificans</name>
    <dbReference type="NCBI Taxonomy" id="465721"/>
    <lineage>
        <taxon>Bacteria</taxon>
        <taxon>Pseudomonadati</taxon>
        <taxon>Pseudomonadota</taxon>
        <taxon>Gammaproteobacteria</taxon>
        <taxon>Steroidobacterales</taxon>
        <taxon>Steroidobacteraceae</taxon>
        <taxon>Steroidobacter</taxon>
    </lineage>
</organism>
<dbReference type="KEGG" id="sdf:ACG33_10155"/>
<dbReference type="InterPro" id="IPR002509">
    <property type="entry name" value="NODB_dom"/>
</dbReference>
<dbReference type="InterPro" id="IPR051398">
    <property type="entry name" value="Polysacch_Deacetylase"/>
</dbReference>
<dbReference type="Gene3D" id="3.20.20.370">
    <property type="entry name" value="Glycoside hydrolase/deacetylase"/>
    <property type="match status" value="1"/>
</dbReference>
<dbReference type="Proteomes" id="UP000070250">
    <property type="component" value="Chromosome"/>
</dbReference>
<keyword evidence="5" id="KW-1185">Reference proteome</keyword>
<dbReference type="SUPFAM" id="SSF88713">
    <property type="entry name" value="Glycoside hydrolase/deacetylase"/>
    <property type="match status" value="1"/>
</dbReference>
<dbReference type="GO" id="GO:0016810">
    <property type="term" value="F:hydrolase activity, acting on carbon-nitrogen (but not peptide) bonds"/>
    <property type="evidence" value="ECO:0007669"/>
    <property type="project" value="InterPro"/>
</dbReference>
<dbReference type="GO" id="GO:0005576">
    <property type="term" value="C:extracellular region"/>
    <property type="evidence" value="ECO:0007669"/>
    <property type="project" value="UniProtKB-SubCell"/>
</dbReference>
<dbReference type="PANTHER" id="PTHR34216:SF3">
    <property type="entry name" value="POLY-BETA-1,6-N-ACETYL-D-GLUCOSAMINE N-DEACETYLASE"/>
    <property type="match status" value="1"/>
</dbReference>
<feature type="domain" description="NodB homology" evidence="3">
    <location>
        <begin position="89"/>
        <end position="345"/>
    </location>
</feature>
<keyword evidence="2" id="KW-0732">Signal</keyword>
<dbReference type="RefSeq" id="WP_083536725.1">
    <property type="nucleotide sequence ID" value="NZ_CP011971.1"/>
</dbReference>
<dbReference type="Pfam" id="PF01522">
    <property type="entry name" value="Polysacc_deac_1"/>
    <property type="match status" value="1"/>
</dbReference>
<evidence type="ECO:0000256" key="2">
    <source>
        <dbReference type="ARBA" id="ARBA00022729"/>
    </source>
</evidence>
<evidence type="ECO:0000259" key="3">
    <source>
        <dbReference type="PROSITE" id="PS51677"/>
    </source>
</evidence>
<dbReference type="CDD" id="cd10918">
    <property type="entry name" value="CE4_NodB_like_5s_6s"/>
    <property type="match status" value="1"/>
</dbReference>
<dbReference type="InterPro" id="IPR011330">
    <property type="entry name" value="Glyco_hydro/deAcase_b/a-brl"/>
</dbReference>
<dbReference type="STRING" id="465721.ACG33_10155"/>
<evidence type="ECO:0000313" key="4">
    <source>
        <dbReference type="EMBL" id="AMN47456.1"/>
    </source>
</evidence>
<dbReference type="AlphaFoldDB" id="A0A127FAK8"/>
<proteinExistence type="predicted"/>
<evidence type="ECO:0000256" key="1">
    <source>
        <dbReference type="ARBA" id="ARBA00004613"/>
    </source>
</evidence>
<accession>A0A127FAK8</accession>
<dbReference type="OrthoDB" id="9814639at2"/>